<evidence type="ECO:0000259" key="6">
    <source>
        <dbReference type="Pfam" id="PF14833"/>
    </source>
</evidence>
<dbReference type="Pfam" id="PF03446">
    <property type="entry name" value="NAD_binding_2"/>
    <property type="match status" value="1"/>
</dbReference>
<accession>A0A4R4DHH3</accession>
<evidence type="ECO:0000256" key="4">
    <source>
        <dbReference type="SAM" id="MobiDB-lite"/>
    </source>
</evidence>
<protein>
    <submittedName>
        <fullName evidence="7">NAD(P)-dependent oxidoreductase</fullName>
    </submittedName>
</protein>
<gene>
    <name evidence="7" type="ORF">EXY23_15750</name>
</gene>
<dbReference type="SUPFAM" id="SSF48179">
    <property type="entry name" value="6-phosphogluconate dehydrogenase C-terminal domain-like"/>
    <property type="match status" value="1"/>
</dbReference>
<keyword evidence="2" id="KW-0520">NAD</keyword>
<feature type="active site" evidence="3">
    <location>
        <position position="207"/>
    </location>
</feature>
<organism evidence="7 8">
    <name type="scientific">Roseicella aquatilis</name>
    <dbReference type="NCBI Taxonomy" id="2527868"/>
    <lineage>
        <taxon>Bacteria</taxon>
        <taxon>Pseudomonadati</taxon>
        <taxon>Pseudomonadota</taxon>
        <taxon>Alphaproteobacteria</taxon>
        <taxon>Acetobacterales</taxon>
        <taxon>Roseomonadaceae</taxon>
        <taxon>Roseicella</taxon>
    </lineage>
</organism>
<keyword evidence="1" id="KW-0560">Oxidoreductase</keyword>
<dbReference type="Proteomes" id="UP000295023">
    <property type="component" value="Unassembled WGS sequence"/>
</dbReference>
<evidence type="ECO:0000259" key="5">
    <source>
        <dbReference type="Pfam" id="PF03446"/>
    </source>
</evidence>
<dbReference type="InterPro" id="IPR036291">
    <property type="entry name" value="NAD(P)-bd_dom_sf"/>
</dbReference>
<dbReference type="PANTHER" id="PTHR22981:SF7">
    <property type="entry name" value="3-HYDROXYISOBUTYRATE DEHYDROGENASE, MITOCHONDRIAL"/>
    <property type="match status" value="1"/>
</dbReference>
<dbReference type="InterPro" id="IPR006115">
    <property type="entry name" value="6PGDH_NADP-bd"/>
</dbReference>
<comment type="caution">
    <text evidence="7">The sequence shown here is derived from an EMBL/GenBank/DDBJ whole genome shotgun (WGS) entry which is preliminary data.</text>
</comment>
<dbReference type="Gene3D" id="1.10.1040.10">
    <property type="entry name" value="N-(1-d-carboxylethyl)-l-norvaline Dehydrogenase, domain 2"/>
    <property type="match status" value="1"/>
</dbReference>
<dbReference type="EMBL" id="SKBM01000014">
    <property type="protein sequence ID" value="TCZ59765.1"/>
    <property type="molecule type" value="Genomic_DNA"/>
</dbReference>
<keyword evidence="8" id="KW-1185">Reference proteome</keyword>
<name>A0A4R4DHH3_9PROT</name>
<sequence>MRCWWPRVPCRGRSDVAASDDRSAEGRGGLNRPRNAVPLKKIGFVGIGNMGWPMAANLLKAGFELAVCDAVPGRSAQFAEQVGGTAVADAAEAVRGADAVITILPTSKQVAAVADQMAPALAKGALVIDMTSGQPARTREIAARLAERGVAMIDAPVSGGVPRAKSGDLAIMLGGEAAELDRAEPVLKAMGSSLYRCGGIGAGQAMKALNNLSSAGTFLMGIEVLLIGQRFGLDPATMVEVLNASSGMSNSSQRKFKQYVLNRRFDDGFALELMVKDLGIALEVGRETETPTPFSALCREMWAAALASLGPGHNHTALAQLSERMAGDILGGNK</sequence>
<dbReference type="InterPro" id="IPR008927">
    <property type="entry name" value="6-PGluconate_DH-like_C_sf"/>
</dbReference>
<feature type="domain" description="6-phosphogluconate dehydrogenase NADP-binding" evidence="5">
    <location>
        <begin position="41"/>
        <end position="197"/>
    </location>
</feature>
<evidence type="ECO:0000313" key="7">
    <source>
        <dbReference type="EMBL" id="TCZ59765.1"/>
    </source>
</evidence>
<dbReference type="InterPro" id="IPR029154">
    <property type="entry name" value="HIBADH-like_NADP-bd"/>
</dbReference>
<dbReference type="GO" id="GO:0016616">
    <property type="term" value="F:oxidoreductase activity, acting on the CH-OH group of donors, NAD or NADP as acceptor"/>
    <property type="evidence" value="ECO:0007669"/>
    <property type="project" value="TreeGrafter"/>
</dbReference>
<dbReference type="PIRSF" id="PIRSF000103">
    <property type="entry name" value="HIBADH"/>
    <property type="match status" value="1"/>
</dbReference>
<feature type="domain" description="3-hydroxyisobutyrate dehydrogenase-like NAD-binding" evidence="6">
    <location>
        <begin position="201"/>
        <end position="321"/>
    </location>
</feature>
<dbReference type="InterPro" id="IPR015815">
    <property type="entry name" value="HIBADH-related"/>
</dbReference>
<feature type="region of interest" description="Disordered" evidence="4">
    <location>
        <begin position="13"/>
        <end position="32"/>
    </location>
</feature>
<dbReference type="OrthoDB" id="7340804at2"/>
<dbReference type="Gene3D" id="3.40.50.720">
    <property type="entry name" value="NAD(P)-binding Rossmann-like Domain"/>
    <property type="match status" value="1"/>
</dbReference>
<reference evidence="7 8" key="1">
    <citation type="submission" date="2019-03" db="EMBL/GenBank/DDBJ databases">
        <title>Paracraurococcus aquatilis NE82 genome sequence.</title>
        <authorList>
            <person name="Zhao Y."/>
            <person name="Du Z."/>
        </authorList>
    </citation>
    <scope>NUCLEOTIDE SEQUENCE [LARGE SCALE GENOMIC DNA]</scope>
    <source>
        <strain evidence="7 8">NE82</strain>
    </source>
</reference>
<evidence type="ECO:0000256" key="1">
    <source>
        <dbReference type="ARBA" id="ARBA00023002"/>
    </source>
</evidence>
<dbReference type="GO" id="GO:0050661">
    <property type="term" value="F:NADP binding"/>
    <property type="evidence" value="ECO:0007669"/>
    <property type="project" value="InterPro"/>
</dbReference>
<evidence type="ECO:0000256" key="2">
    <source>
        <dbReference type="ARBA" id="ARBA00023027"/>
    </source>
</evidence>
<dbReference type="GO" id="GO:0051287">
    <property type="term" value="F:NAD binding"/>
    <property type="evidence" value="ECO:0007669"/>
    <property type="project" value="InterPro"/>
</dbReference>
<proteinExistence type="predicted"/>
<evidence type="ECO:0000256" key="3">
    <source>
        <dbReference type="PIRSR" id="PIRSR000103-1"/>
    </source>
</evidence>
<dbReference type="Pfam" id="PF14833">
    <property type="entry name" value="NAD_binding_11"/>
    <property type="match status" value="1"/>
</dbReference>
<dbReference type="SUPFAM" id="SSF51735">
    <property type="entry name" value="NAD(P)-binding Rossmann-fold domains"/>
    <property type="match status" value="1"/>
</dbReference>
<dbReference type="AlphaFoldDB" id="A0A4R4DHH3"/>
<dbReference type="PANTHER" id="PTHR22981">
    <property type="entry name" value="3-HYDROXYISOBUTYRATE DEHYDROGENASE-RELATED"/>
    <property type="match status" value="1"/>
</dbReference>
<dbReference type="InterPro" id="IPR013328">
    <property type="entry name" value="6PGD_dom2"/>
</dbReference>
<evidence type="ECO:0000313" key="8">
    <source>
        <dbReference type="Proteomes" id="UP000295023"/>
    </source>
</evidence>